<reference evidence="4" key="1">
    <citation type="submission" date="2017-02" db="UniProtKB">
        <authorList>
            <consortium name="WormBaseParasite"/>
        </authorList>
    </citation>
    <scope>IDENTIFICATION</scope>
</reference>
<evidence type="ECO:0000259" key="1">
    <source>
        <dbReference type="PROSITE" id="PS50234"/>
    </source>
</evidence>
<dbReference type="AlphaFoldDB" id="A0A0N4V5S1"/>
<dbReference type="GO" id="GO:0005245">
    <property type="term" value="F:voltage-gated calcium channel activity"/>
    <property type="evidence" value="ECO:0007669"/>
    <property type="project" value="TreeGrafter"/>
</dbReference>
<dbReference type="Gene3D" id="3.30.450.20">
    <property type="entry name" value="PAS domain"/>
    <property type="match status" value="1"/>
</dbReference>
<evidence type="ECO:0000313" key="2">
    <source>
        <dbReference type="EMBL" id="VDD90447.1"/>
    </source>
</evidence>
<dbReference type="PANTHER" id="PTHR10166:SF65">
    <property type="entry name" value="VWFA DOMAIN-CONTAINING PROTEIN"/>
    <property type="match status" value="1"/>
</dbReference>
<proteinExistence type="predicted"/>
<dbReference type="Proteomes" id="UP000274131">
    <property type="component" value="Unassembled WGS sequence"/>
</dbReference>
<dbReference type="SUPFAM" id="SSF53300">
    <property type="entry name" value="vWA-like"/>
    <property type="match status" value="1"/>
</dbReference>
<protein>
    <submittedName>
        <fullName evidence="4">VWFA domain-containing protein</fullName>
    </submittedName>
</protein>
<dbReference type="EMBL" id="UXUI01008084">
    <property type="protein sequence ID" value="VDD90447.1"/>
    <property type="molecule type" value="Genomic_DNA"/>
</dbReference>
<reference evidence="2 3" key="2">
    <citation type="submission" date="2018-10" db="EMBL/GenBank/DDBJ databases">
        <authorList>
            <consortium name="Pathogen Informatics"/>
        </authorList>
    </citation>
    <scope>NUCLEOTIDE SEQUENCE [LARGE SCALE GENOMIC DNA]</scope>
</reference>
<gene>
    <name evidence="2" type="ORF">EVEC_LOCUS5198</name>
</gene>
<dbReference type="PANTHER" id="PTHR10166">
    <property type="entry name" value="VOLTAGE-DEPENDENT CALCIUM CHANNEL SUBUNIT ALPHA-2/DELTA-RELATED"/>
    <property type="match status" value="1"/>
</dbReference>
<dbReference type="Gene3D" id="3.40.50.410">
    <property type="entry name" value="von Willebrand factor, type A domain"/>
    <property type="match status" value="1"/>
</dbReference>
<dbReference type="InterPro" id="IPR002035">
    <property type="entry name" value="VWF_A"/>
</dbReference>
<dbReference type="PROSITE" id="PS50234">
    <property type="entry name" value="VWFA"/>
    <property type="match status" value="1"/>
</dbReference>
<dbReference type="GO" id="GO:0005891">
    <property type="term" value="C:voltage-gated calcium channel complex"/>
    <property type="evidence" value="ECO:0007669"/>
    <property type="project" value="TreeGrafter"/>
</dbReference>
<sequence>MCISSHSFFVAENEVWRDFLWTKSNLIKEAFVKNAATDKTLKTQYIATHSGLTRIYPQFAARKWVMKPESITVDLFDPRYRPWYIAAQSAPKDVLFLIDMCLTVSVNELSARCWSGSVKGQTIHLIRMTILHILTTLGPNDYMNAIWFNTKREFALQGCSDGFLPATTINKRVSRPVSVLREHLERLEERDQANLSPALKLGFKVFSEGKLDVSRFWDQSAGNTSGGHKLIMLFTDFDEEPPTAVFDDYDPKLPNNPIKIFGFSMGFGTGPLSVLNYLACRTNGGHFVVDSVSDVRHQAINYLTKLSGLLFSALFEKPVESRPVSWSNLMMDVQGRGPVLTLSMPILSPVRNNSRVVAVAAVDIELKQLIRMLPNNDQIYAFIVDNNGIVIYHPKLKLPKTELYAVRRMACHDRHSRQRGGSKIQFTQTDETVLKLMGLFDSIPTYDIKDLEPHSAALFEFRKAMIDRNCTEQPVLDDNREYFCSAVDGTPLVVGFVMSRKKTALFLNVTTKKPRKFESNLVGYFLTDQHICDGQLNEYDVAERFDALMSSNVCDDELNEINALVYASKEWIHSWPSLISNNSCAANPIPAGFDPFYFILSFIYTPAGFTSFYPNCSIKLMESALEEFKHRNFDNYQDENKLQLLPTFSKPPNIITYKNLYDAIHQKLLATVGVIWTSTFLTSYFKNLTVNLKAPNSSDWNVCYGSRRCHMVTETGHIVAGFNSEKHLAEADVFVLHELVKRSFAKRFIIFFMQSFRWTEIDSQAQCPPLRWMELLVLFKATIQDVQSQPVPLDDRCVYSETNHDELCTVEYPNYWIHINQTQYFYVNTGKCMRDVRIFPVPGVSLYLFVMQKPCENETVSDTLKKQYSSSAKRVPDCKSTVTFYRKRRSDFDYTRFDPKEPQTPCSSCIKLGIAHILAVIFFKTIFTYSFLGQ</sequence>
<evidence type="ECO:0000313" key="4">
    <source>
        <dbReference type="WBParaSite" id="EVEC_0000558701-mRNA-1"/>
    </source>
</evidence>
<accession>A0A0N4V5S1</accession>
<name>A0A0N4V5S1_ENTVE</name>
<dbReference type="InterPro" id="IPR051173">
    <property type="entry name" value="Ca_channel_alpha-2/delta"/>
</dbReference>
<organism evidence="4">
    <name type="scientific">Enterobius vermicularis</name>
    <name type="common">Human pinworm</name>
    <dbReference type="NCBI Taxonomy" id="51028"/>
    <lineage>
        <taxon>Eukaryota</taxon>
        <taxon>Metazoa</taxon>
        <taxon>Ecdysozoa</taxon>
        <taxon>Nematoda</taxon>
        <taxon>Chromadorea</taxon>
        <taxon>Rhabditida</taxon>
        <taxon>Spirurina</taxon>
        <taxon>Oxyuridomorpha</taxon>
        <taxon>Oxyuroidea</taxon>
        <taxon>Oxyuridae</taxon>
        <taxon>Enterobius</taxon>
    </lineage>
</organism>
<dbReference type="WBParaSite" id="EVEC_0000558701-mRNA-1">
    <property type="protein sequence ID" value="EVEC_0000558701-mRNA-1"/>
    <property type="gene ID" value="EVEC_0000558701"/>
</dbReference>
<evidence type="ECO:0000313" key="3">
    <source>
        <dbReference type="Proteomes" id="UP000274131"/>
    </source>
</evidence>
<dbReference type="OrthoDB" id="10054666at2759"/>
<dbReference type="InterPro" id="IPR036465">
    <property type="entry name" value="vWFA_dom_sf"/>
</dbReference>
<feature type="domain" description="VWFA" evidence="1">
    <location>
        <begin position="93"/>
        <end position="306"/>
    </location>
</feature>
<keyword evidence="3" id="KW-1185">Reference proteome</keyword>
<dbReference type="STRING" id="51028.A0A0N4V5S1"/>